<dbReference type="SUPFAM" id="SSF52980">
    <property type="entry name" value="Restriction endonuclease-like"/>
    <property type="match status" value="1"/>
</dbReference>
<protein>
    <submittedName>
        <fullName evidence="3">Restriction endonuclease</fullName>
    </submittedName>
</protein>
<dbReference type="Gene3D" id="3.40.1350.10">
    <property type="match status" value="1"/>
</dbReference>
<evidence type="ECO:0000256" key="1">
    <source>
        <dbReference type="SAM" id="Phobius"/>
    </source>
</evidence>
<keyword evidence="1" id="KW-0812">Transmembrane</keyword>
<feature type="domain" description="Restriction endonuclease type IV Mrr" evidence="2">
    <location>
        <begin position="248"/>
        <end position="356"/>
    </location>
</feature>
<dbReference type="PANTHER" id="PTHR30015">
    <property type="entry name" value="MRR RESTRICTION SYSTEM PROTEIN"/>
    <property type="match status" value="1"/>
</dbReference>
<dbReference type="GO" id="GO:0003677">
    <property type="term" value="F:DNA binding"/>
    <property type="evidence" value="ECO:0007669"/>
    <property type="project" value="InterPro"/>
</dbReference>
<sequence length="363" mass="40201">MEKIKRIAVFIGTWFAATCVVLILGVILAPTSPDGDIILGGGFTASVFIIPVIAAILAVNKNKIKAKLPEKKPIAPKLTDTTCQTEGFVPPASAARQQKLADKLVPDMRTNLSLCKDAPSLNLFVHWYDQAIDDLVKMVPLGKANFDFDPTYMLKTLRDEYQLHLCDAIVRIKGETLSEIDGKYKNSREFQEKALNTFCKDIDFVRSRFSPGTADVADKAISDIEKHLGIGQHPGETSAHLSLWDNIDFMDGHRFEYWCADVLRKNGFGNVEVTRGSGDQGVDVLAEKDGIKYAIQCKCYTSDLGNKPVQEVNTGKTIYHCQVGVVMTNRYFTQGAKDAAKATGILLWDRDVVQKMAELANMY</sequence>
<feature type="transmembrane region" description="Helical" evidence="1">
    <location>
        <begin position="37"/>
        <end position="59"/>
    </location>
</feature>
<dbReference type="Pfam" id="PF04471">
    <property type="entry name" value="Mrr_cat"/>
    <property type="match status" value="1"/>
</dbReference>
<feature type="transmembrane region" description="Helical" evidence="1">
    <location>
        <begin position="7"/>
        <end position="31"/>
    </location>
</feature>
<dbReference type="EMBL" id="BK015728">
    <property type="protein sequence ID" value="DAE22142.1"/>
    <property type="molecule type" value="Genomic_DNA"/>
</dbReference>
<dbReference type="InterPro" id="IPR007560">
    <property type="entry name" value="Restrct_endonuc_IV_Mrr"/>
</dbReference>
<keyword evidence="3" id="KW-0255">Endonuclease</keyword>
<organism evidence="3">
    <name type="scientific">Siphoviridae sp. ctLsx2</name>
    <dbReference type="NCBI Taxonomy" id="2826254"/>
    <lineage>
        <taxon>Viruses</taxon>
        <taxon>Duplodnaviria</taxon>
        <taxon>Heunggongvirae</taxon>
        <taxon>Uroviricota</taxon>
        <taxon>Caudoviricetes</taxon>
    </lineage>
</organism>
<name>A0A8S5QSG4_9CAUD</name>
<dbReference type="InterPro" id="IPR011856">
    <property type="entry name" value="tRNA_endonuc-like_dom_sf"/>
</dbReference>
<reference evidence="3" key="1">
    <citation type="journal article" date="2021" name="Proc. Natl. Acad. Sci. U.S.A.">
        <title>A Catalog of Tens of Thousands of Viruses from Human Metagenomes Reveals Hidden Associations with Chronic Diseases.</title>
        <authorList>
            <person name="Tisza M.J."/>
            <person name="Buck C.B."/>
        </authorList>
    </citation>
    <scope>NUCLEOTIDE SEQUENCE</scope>
    <source>
        <strain evidence="3">CtLsx2</strain>
    </source>
</reference>
<dbReference type="InterPro" id="IPR011335">
    <property type="entry name" value="Restrct_endonuc-II-like"/>
</dbReference>
<keyword evidence="3" id="KW-0540">Nuclease</keyword>
<proteinExistence type="predicted"/>
<dbReference type="PANTHER" id="PTHR30015:SF6">
    <property type="entry name" value="SLL1429 PROTEIN"/>
    <property type="match status" value="1"/>
</dbReference>
<keyword evidence="1" id="KW-1133">Transmembrane helix</keyword>
<evidence type="ECO:0000313" key="3">
    <source>
        <dbReference type="EMBL" id="DAE22142.1"/>
    </source>
</evidence>
<keyword evidence="1" id="KW-0472">Membrane</keyword>
<dbReference type="InterPro" id="IPR052906">
    <property type="entry name" value="Type_IV_Methyl-Rstrct_Enzyme"/>
</dbReference>
<dbReference type="GO" id="GO:0015666">
    <property type="term" value="F:restriction endodeoxyribonuclease activity"/>
    <property type="evidence" value="ECO:0007669"/>
    <property type="project" value="TreeGrafter"/>
</dbReference>
<evidence type="ECO:0000259" key="2">
    <source>
        <dbReference type="Pfam" id="PF04471"/>
    </source>
</evidence>
<dbReference type="GO" id="GO:0009307">
    <property type="term" value="P:DNA restriction-modification system"/>
    <property type="evidence" value="ECO:0007669"/>
    <property type="project" value="InterPro"/>
</dbReference>
<keyword evidence="3" id="KW-0378">Hydrolase</keyword>
<accession>A0A8S5QSG4</accession>